<dbReference type="SUPFAM" id="SSF54197">
    <property type="entry name" value="HIT-like"/>
    <property type="match status" value="2"/>
</dbReference>
<comment type="cofactor">
    <cofactor evidence="2">
        <name>Zn(2+)</name>
        <dbReference type="ChEBI" id="CHEBI:29105"/>
    </cofactor>
    <text evidence="2">Binds 1 zinc ion per subunit.</text>
</comment>
<dbReference type="Pfam" id="PF16268">
    <property type="entry name" value="DUF4921"/>
    <property type="match status" value="1"/>
</dbReference>
<accession>A0A497ESX9</accession>
<evidence type="ECO:0000256" key="2">
    <source>
        <dbReference type="PIRSR" id="PIRSR000808-3"/>
    </source>
</evidence>
<comment type="caution">
    <text evidence="4">The sequence shown here is derived from an EMBL/GenBank/DDBJ whole genome shotgun (WGS) entry which is preliminary data.</text>
</comment>
<dbReference type="GO" id="GO:0008270">
    <property type="term" value="F:zinc ion binding"/>
    <property type="evidence" value="ECO:0007669"/>
    <property type="project" value="InterPro"/>
</dbReference>
<evidence type="ECO:0000313" key="4">
    <source>
        <dbReference type="EMBL" id="RLE50463.1"/>
    </source>
</evidence>
<reference evidence="4 5" key="1">
    <citation type="submission" date="2018-06" db="EMBL/GenBank/DDBJ databases">
        <title>Extensive metabolic versatility and redundancy in microbially diverse, dynamic hydrothermal sediments.</title>
        <authorList>
            <person name="Dombrowski N."/>
            <person name="Teske A."/>
            <person name="Baker B.J."/>
        </authorList>
    </citation>
    <scope>NUCLEOTIDE SEQUENCE [LARGE SCALE GENOMIC DNA]</scope>
    <source>
        <strain evidence="4">B66_G16</strain>
    </source>
</reference>
<feature type="binding site" evidence="2">
    <location>
        <position position="40"/>
    </location>
    <ligand>
        <name>Zn(2+)</name>
        <dbReference type="ChEBI" id="CHEBI:29105"/>
    </ligand>
</feature>
<dbReference type="Gene3D" id="3.30.428.10">
    <property type="entry name" value="HIT-like"/>
    <property type="match status" value="2"/>
</dbReference>
<evidence type="ECO:0000256" key="1">
    <source>
        <dbReference type="PIRSR" id="PIRSR000808-1"/>
    </source>
</evidence>
<keyword evidence="4" id="KW-0548">Nucleotidyltransferase</keyword>
<dbReference type="GO" id="GO:0006012">
    <property type="term" value="P:galactose metabolic process"/>
    <property type="evidence" value="ECO:0007669"/>
    <property type="project" value="InterPro"/>
</dbReference>
<feature type="domain" description="DUF4921" evidence="3">
    <location>
        <begin position="144"/>
        <end position="331"/>
    </location>
</feature>
<dbReference type="InterPro" id="IPR001937">
    <property type="entry name" value="GalP_UDPtransf1"/>
</dbReference>
<feature type="binding site" evidence="2">
    <location>
        <position position="172"/>
    </location>
    <ligand>
        <name>Zn(2+)</name>
        <dbReference type="ChEBI" id="CHEBI:29105"/>
    </ligand>
</feature>
<dbReference type="PIRSF" id="PIRSF000808">
    <property type="entry name" value="GalT"/>
    <property type="match status" value="1"/>
</dbReference>
<keyword evidence="4" id="KW-0808">Transferase</keyword>
<dbReference type="AlphaFoldDB" id="A0A497ESX9"/>
<feature type="binding site" evidence="2">
    <location>
        <position position="121"/>
    </location>
    <ligand>
        <name>Zn(2+)</name>
        <dbReference type="ChEBI" id="CHEBI:29105"/>
    </ligand>
</feature>
<proteinExistence type="predicted"/>
<feature type="active site" description="Tele-UMP-histidine intermediate" evidence="1">
    <location>
        <position position="174"/>
    </location>
</feature>
<keyword evidence="2" id="KW-0862">Zinc</keyword>
<dbReference type="EMBL" id="QMQV01000005">
    <property type="protein sequence ID" value="RLE50463.1"/>
    <property type="molecule type" value="Genomic_DNA"/>
</dbReference>
<organism evidence="4 5">
    <name type="scientific">Thermoproteota archaeon</name>
    <dbReference type="NCBI Taxonomy" id="2056631"/>
    <lineage>
        <taxon>Archaea</taxon>
        <taxon>Thermoproteota</taxon>
    </lineage>
</organism>
<sequence>MTMTEIRKHYFLDKWVIVAEKRRARPKPTIVEKTAEAELCFFCPGNERLTPPASLAYVLEGNELKKAVEQGDQRVKNWLIRCFPNKYPALTPQAKLRRRNDWLKAMAARGFHEVLVETPNHNADLDTIEEEQLALALSAIFERARHYASQSFVKYISIFKNSGVAAGASISHPHTQLATLPFVPEEVAYELKALKRYEKDGVCALCEVVEKEKLSERVVFREHGYLVLSPWASIFPYEMWILPEKHLPTPFNLSNEEISSLAKVLKRAFKALFRALGKVPYNLVYKIPPIGEYGFYHWRIEVYPRLSIHAGFELSTGVVINTVSPEKAAEDLRSCLS</sequence>
<dbReference type="PANTHER" id="PTHR42763:SF2">
    <property type="entry name" value="ADP-GLUCOSE PHOSPHORYLASE"/>
    <property type="match status" value="1"/>
</dbReference>
<name>A0A497ESX9_9CREN</name>
<evidence type="ECO:0000313" key="5">
    <source>
        <dbReference type="Proteomes" id="UP000278475"/>
    </source>
</evidence>
<gene>
    <name evidence="4" type="ORF">DRJ31_01205</name>
</gene>
<dbReference type="InterPro" id="IPR036265">
    <property type="entry name" value="HIT-like_sf"/>
</dbReference>
<feature type="binding site" evidence="2">
    <location>
        <position position="43"/>
    </location>
    <ligand>
        <name>Zn(2+)</name>
        <dbReference type="ChEBI" id="CHEBI:29105"/>
    </ligand>
</feature>
<dbReference type="InterPro" id="IPR053177">
    <property type="entry name" value="ADP-glucose_phosphorylase"/>
</dbReference>
<keyword evidence="2" id="KW-0479">Metal-binding</keyword>
<evidence type="ECO:0000259" key="3">
    <source>
        <dbReference type="Pfam" id="PF16268"/>
    </source>
</evidence>
<dbReference type="InterPro" id="IPR032576">
    <property type="entry name" value="DUF4921"/>
</dbReference>
<dbReference type="GO" id="GO:0008108">
    <property type="term" value="F:UDP-glucose:hexose-1-phosphate uridylyltransferase activity"/>
    <property type="evidence" value="ECO:0007669"/>
    <property type="project" value="InterPro"/>
</dbReference>
<protein>
    <submittedName>
        <fullName evidence="4">Sulfate adenylyltransferase</fullName>
    </submittedName>
</protein>
<dbReference type="Proteomes" id="UP000278475">
    <property type="component" value="Unassembled WGS sequence"/>
</dbReference>
<dbReference type="PANTHER" id="PTHR42763">
    <property type="entry name" value="ADP-GLUCOSE PHOSPHORYLASE"/>
    <property type="match status" value="1"/>
</dbReference>